<dbReference type="STRING" id="1770053.SAMN05216551_101556"/>
<protein>
    <recommendedName>
        <fullName evidence="11">Lipopolysaccharide heptosyltransferase 1</fullName>
        <ecNumber evidence="10">2.4.99.23</ecNumber>
    </recommendedName>
    <alternativeName>
        <fullName evidence="12">ADP-heptose:lipopolysaccharide heptosyltransferase I</fullName>
    </alternativeName>
</protein>
<evidence type="ECO:0000256" key="4">
    <source>
        <dbReference type="ARBA" id="ARBA00022519"/>
    </source>
</evidence>
<evidence type="ECO:0000256" key="8">
    <source>
        <dbReference type="ARBA" id="ARBA00023136"/>
    </source>
</evidence>
<evidence type="ECO:0000256" key="7">
    <source>
        <dbReference type="ARBA" id="ARBA00022985"/>
    </source>
</evidence>
<dbReference type="Proteomes" id="UP000243719">
    <property type="component" value="Unassembled WGS sequence"/>
</dbReference>
<evidence type="ECO:0000256" key="5">
    <source>
        <dbReference type="ARBA" id="ARBA00022676"/>
    </source>
</evidence>
<dbReference type="EC" id="2.4.99.23" evidence="10"/>
<dbReference type="GO" id="GO:0009244">
    <property type="term" value="P:lipopolysaccharide core region biosynthetic process"/>
    <property type="evidence" value="ECO:0007669"/>
    <property type="project" value="InterPro"/>
</dbReference>
<evidence type="ECO:0000256" key="11">
    <source>
        <dbReference type="ARBA" id="ARBA00044190"/>
    </source>
</evidence>
<keyword evidence="7" id="KW-0448">Lipopolysaccharide biosynthesis</keyword>
<keyword evidence="3" id="KW-1003">Cell membrane</keyword>
<evidence type="ECO:0000256" key="9">
    <source>
        <dbReference type="ARBA" id="ARBA00043995"/>
    </source>
</evidence>
<comment type="pathway">
    <text evidence="2">Bacterial outer membrane biogenesis; LPS core biosynthesis.</text>
</comment>
<dbReference type="NCBIfam" id="TIGR02193">
    <property type="entry name" value="heptsyl_trn_I"/>
    <property type="match status" value="1"/>
</dbReference>
<dbReference type="SUPFAM" id="SSF53756">
    <property type="entry name" value="UDP-Glycosyltransferase/glycogen phosphorylase"/>
    <property type="match status" value="1"/>
</dbReference>
<evidence type="ECO:0000256" key="13">
    <source>
        <dbReference type="ARBA" id="ARBA00049201"/>
    </source>
</evidence>
<sequence length="329" mass="35314">MKRALIVKVTSLGDVVHCQPLVADLRRAFPGIGIDWALDAAFADIPRWNPGVDRVLSAPLRRFKSARSLSDMRAIAASIGELRRVRYDAVLDVHGVYKSAIISFLARARHRYGYRARDLGERGAAFAYSRRFSRQPGHTAWQGVRETVGQALGYSVSHDADFGLVAPTEGPLPVAVAGSYAVLLHAASGDEKKWPIKHWQQVARALVLDGVTPLLPWHAPAEQRDAAAIAAAVPEAVLLPRLSVADLGRLLASATVVVGVDTGLTHLANAFGRPTVMIFVATSRELYGIDRLGSGISVGEEGTPPSVDAVREAIAAVRPAPDGQLRVPR</sequence>
<dbReference type="PANTHER" id="PTHR30160:SF19">
    <property type="entry name" value="LIPOPOLYSACCHARIDE HEPTOSYLTRANSFERASE 1"/>
    <property type="match status" value="1"/>
</dbReference>
<name>A0A1H2PL01_9BURK</name>
<evidence type="ECO:0000256" key="12">
    <source>
        <dbReference type="ARBA" id="ARBA00044330"/>
    </source>
</evidence>
<evidence type="ECO:0000256" key="10">
    <source>
        <dbReference type="ARBA" id="ARBA00044041"/>
    </source>
</evidence>
<dbReference type="AlphaFoldDB" id="A0A1H2PL01"/>
<organism evidence="14 15">
    <name type="scientific">Chitinasiproducens palmae</name>
    <dbReference type="NCBI Taxonomy" id="1770053"/>
    <lineage>
        <taxon>Bacteria</taxon>
        <taxon>Pseudomonadati</taxon>
        <taxon>Pseudomonadota</taxon>
        <taxon>Betaproteobacteria</taxon>
        <taxon>Burkholderiales</taxon>
        <taxon>Burkholderiaceae</taxon>
        <taxon>Chitinasiproducens</taxon>
    </lineage>
</organism>
<evidence type="ECO:0000256" key="1">
    <source>
        <dbReference type="ARBA" id="ARBA00004515"/>
    </source>
</evidence>
<keyword evidence="15" id="KW-1185">Reference proteome</keyword>
<dbReference type="GO" id="GO:0005886">
    <property type="term" value="C:plasma membrane"/>
    <property type="evidence" value="ECO:0007669"/>
    <property type="project" value="UniProtKB-SubCell"/>
</dbReference>
<keyword evidence="4" id="KW-0997">Cell inner membrane</keyword>
<dbReference type="PANTHER" id="PTHR30160">
    <property type="entry name" value="TETRAACYLDISACCHARIDE 4'-KINASE-RELATED"/>
    <property type="match status" value="1"/>
</dbReference>
<dbReference type="RefSeq" id="WP_091904537.1">
    <property type="nucleotide sequence ID" value="NZ_FNLO01000001.1"/>
</dbReference>
<dbReference type="GO" id="GO:0005829">
    <property type="term" value="C:cytosol"/>
    <property type="evidence" value="ECO:0007669"/>
    <property type="project" value="TreeGrafter"/>
</dbReference>
<keyword evidence="6 14" id="KW-0808">Transferase</keyword>
<evidence type="ECO:0000256" key="3">
    <source>
        <dbReference type="ARBA" id="ARBA00022475"/>
    </source>
</evidence>
<comment type="subcellular location">
    <subcellularLocation>
        <location evidence="1">Cell inner membrane</location>
        <topology evidence="1">Peripheral membrane protein</topology>
        <orientation evidence="1">Cytoplasmic side</orientation>
    </subcellularLocation>
</comment>
<evidence type="ECO:0000313" key="15">
    <source>
        <dbReference type="Proteomes" id="UP000243719"/>
    </source>
</evidence>
<proteinExistence type="inferred from homology"/>
<evidence type="ECO:0000313" key="14">
    <source>
        <dbReference type="EMBL" id="SDV46698.1"/>
    </source>
</evidence>
<dbReference type="InterPro" id="IPR002201">
    <property type="entry name" value="Glyco_trans_9"/>
</dbReference>
<dbReference type="EMBL" id="FNLO01000001">
    <property type="protein sequence ID" value="SDV46698.1"/>
    <property type="molecule type" value="Genomic_DNA"/>
</dbReference>
<keyword evidence="8" id="KW-0472">Membrane</keyword>
<accession>A0A1H2PL01</accession>
<dbReference type="GO" id="GO:0008713">
    <property type="term" value="F:ADP-heptose-lipopolysaccharide heptosyltransferase activity"/>
    <property type="evidence" value="ECO:0007669"/>
    <property type="project" value="TreeGrafter"/>
</dbReference>
<gene>
    <name evidence="14" type="ORF">SAMN05216551_101556</name>
</gene>
<keyword evidence="5" id="KW-0328">Glycosyltransferase</keyword>
<dbReference type="CDD" id="cd03789">
    <property type="entry name" value="GT9_LPS_heptosyltransferase"/>
    <property type="match status" value="1"/>
</dbReference>
<dbReference type="OrthoDB" id="9767552at2"/>
<comment type="catalytic activity">
    <reaction evidence="13">
        <text>an alpha-Kdo-(2-&gt;4)-alpha-Kdo-(2-&gt;6)-lipid A + ADP-L-glycero-beta-D-manno-heptose = an L-alpha-D-Hep-(1-&gt;5)-[alpha-Kdo-(2-&gt;4)]-alpha-Kdo-(2-&gt;6)-lipid A + ADP + H(+)</text>
        <dbReference type="Rhea" id="RHEA:74067"/>
        <dbReference type="ChEBI" id="CHEBI:15378"/>
        <dbReference type="ChEBI" id="CHEBI:61506"/>
        <dbReference type="ChEBI" id="CHEBI:176431"/>
        <dbReference type="ChEBI" id="CHEBI:193068"/>
        <dbReference type="ChEBI" id="CHEBI:456216"/>
        <dbReference type="EC" id="2.4.99.23"/>
    </reaction>
</comment>
<dbReference type="InterPro" id="IPR011908">
    <property type="entry name" value="LipoPS_heptosylTferase-I"/>
</dbReference>
<dbReference type="Pfam" id="PF01075">
    <property type="entry name" value="Glyco_transf_9"/>
    <property type="match status" value="1"/>
</dbReference>
<evidence type="ECO:0000256" key="2">
    <source>
        <dbReference type="ARBA" id="ARBA00004713"/>
    </source>
</evidence>
<reference evidence="15" key="1">
    <citation type="submission" date="2016-09" db="EMBL/GenBank/DDBJ databases">
        <authorList>
            <person name="Varghese N."/>
            <person name="Submissions S."/>
        </authorList>
    </citation>
    <scope>NUCLEOTIDE SEQUENCE [LARGE SCALE GENOMIC DNA]</scope>
    <source>
        <strain evidence="15">JS23</strain>
    </source>
</reference>
<dbReference type="InterPro" id="IPR051199">
    <property type="entry name" value="LPS_LOS_Heptosyltrfase"/>
</dbReference>
<evidence type="ECO:0000256" key="6">
    <source>
        <dbReference type="ARBA" id="ARBA00022679"/>
    </source>
</evidence>
<dbReference type="Gene3D" id="3.40.50.2000">
    <property type="entry name" value="Glycogen Phosphorylase B"/>
    <property type="match status" value="2"/>
</dbReference>
<comment type="similarity">
    <text evidence="9">Belongs to the glycosyltransferase 9 family.</text>
</comment>